<dbReference type="Pfam" id="PF01471">
    <property type="entry name" value="PG_binding_1"/>
    <property type="match status" value="1"/>
</dbReference>
<dbReference type="Gene3D" id="1.10.101.10">
    <property type="entry name" value="PGBD-like superfamily/PGBD"/>
    <property type="match status" value="1"/>
</dbReference>
<dbReference type="InterPro" id="IPR002477">
    <property type="entry name" value="Peptidoglycan-bd-like"/>
</dbReference>
<dbReference type="SUPFAM" id="SSF47090">
    <property type="entry name" value="PGBD-like"/>
    <property type="match status" value="1"/>
</dbReference>
<evidence type="ECO:0000259" key="1">
    <source>
        <dbReference type="Pfam" id="PF01471"/>
    </source>
</evidence>
<sequence length="178" mass="19465">MKPQLIFGVLTIATGLLGGSFTHPAIALAKRGALSAQRCCVRPWRLPLGEAQIAHSIPPQQTSPILIATAYTDLTLPTLRQGDRGRNVQLLQRILQDNGFLGAAGVRLGNPRGAIVDGIFGAITVSAVRDLQRRYRIPVTGRVNPTTWEVLDMHENPYRSPLPWKQQNITQPQATGDF</sequence>
<dbReference type="InterPro" id="IPR036366">
    <property type="entry name" value="PGBDSf"/>
</dbReference>
<gene>
    <name evidence="2" type="ORF">IQ229_01455</name>
</gene>
<organism evidence="2 3">
    <name type="scientific">Nostoc cf. edaphicum LEGE 07299</name>
    <dbReference type="NCBI Taxonomy" id="2777974"/>
    <lineage>
        <taxon>Bacteria</taxon>
        <taxon>Bacillati</taxon>
        <taxon>Cyanobacteriota</taxon>
        <taxon>Cyanophyceae</taxon>
        <taxon>Nostocales</taxon>
        <taxon>Nostocaceae</taxon>
        <taxon>Nostoc</taxon>
    </lineage>
</organism>
<evidence type="ECO:0000313" key="3">
    <source>
        <dbReference type="Proteomes" id="UP000647836"/>
    </source>
</evidence>
<feature type="domain" description="Peptidoglycan binding-like" evidence="1">
    <location>
        <begin position="84"/>
        <end position="151"/>
    </location>
</feature>
<comment type="caution">
    <text evidence="2">The sequence shown here is derived from an EMBL/GenBank/DDBJ whole genome shotgun (WGS) entry which is preliminary data.</text>
</comment>
<dbReference type="EMBL" id="JADEXF010000025">
    <property type="protein sequence ID" value="MBE9103658.1"/>
    <property type="molecule type" value="Genomic_DNA"/>
</dbReference>
<protein>
    <submittedName>
        <fullName evidence="2">Peptidoglycan-binding protein</fullName>
    </submittedName>
</protein>
<dbReference type="Proteomes" id="UP000647836">
    <property type="component" value="Unassembled WGS sequence"/>
</dbReference>
<name>A0ABR9TTC8_9NOSO</name>
<proteinExistence type="predicted"/>
<accession>A0ABR9TTC8</accession>
<keyword evidence="3" id="KW-1185">Reference proteome</keyword>
<dbReference type="InterPro" id="IPR036365">
    <property type="entry name" value="PGBD-like_sf"/>
</dbReference>
<reference evidence="2 3" key="1">
    <citation type="submission" date="2020-10" db="EMBL/GenBank/DDBJ databases">
        <authorList>
            <person name="Castelo-Branco R."/>
            <person name="Eusebio N."/>
            <person name="Adriana R."/>
            <person name="Vieira A."/>
            <person name="Brugerolle De Fraissinette N."/>
            <person name="Rezende De Castro R."/>
            <person name="Schneider M.P."/>
            <person name="Vasconcelos V."/>
            <person name="Leao P.N."/>
        </authorList>
    </citation>
    <scope>NUCLEOTIDE SEQUENCE [LARGE SCALE GENOMIC DNA]</scope>
    <source>
        <strain evidence="2 3">LEGE 07299</strain>
    </source>
</reference>
<dbReference type="RefSeq" id="WP_194040614.1">
    <property type="nucleotide sequence ID" value="NZ_JADEXF010000025.1"/>
</dbReference>
<evidence type="ECO:0000313" key="2">
    <source>
        <dbReference type="EMBL" id="MBE9103658.1"/>
    </source>
</evidence>